<dbReference type="Gene3D" id="3.90.320.10">
    <property type="match status" value="1"/>
</dbReference>
<comment type="caution">
    <text evidence="1">The sequence shown here is derived from an EMBL/GenBank/DDBJ whole genome shotgun (WGS) entry which is preliminary data.</text>
</comment>
<dbReference type="PANTHER" id="PTHR47526">
    <property type="entry name" value="ATP-DEPENDENT DNA HELICASE"/>
    <property type="match status" value="1"/>
</dbReference>
<reference evidence="1 2" key="1">
    <citation type="submission" date="2022-05" db="EMBL/GenBank/DDBJ databases">
        <authorList>
            <consortium name="Genoscope - CEA"/>
            <person name="William W."/>
        </authorList>
    </citation>
    <scope>NUCLEOTIDE SEQUENCE [LARGE SCALE GENOMIC DNA]</scope>
</reference>
<keyword evidence="2" id="KW-1185">Reference proteome</keyword>
<dbReference type="EMBL" id="CALNXK010000091">
    <property type="protein sequence ID" value="CAH3151470.1"/>
    <property type="molecule type" value="Genomic_DNA"/>
</dbReference>
<dbReference type="PANTHER" id="PTHR47526:SF3">
    <property type="entry name" value="PHD-TYPE DOMAIN-CONTAINING PROTEIN"/>
    <property type="match status" value="1"/>
</dbReference>
<organism evidence="1 2">
    <name type="scientific">Porites lobata</name>
    <dbReference type="NCBI Taxonomy" id="104759"/>
    <lineage>
        <taxon>Eukaryota</taxon>
        <taxon>Metazoa</taxon>
        <taxon>Cnidaria</taxon>
        <taxon>Anthozoa</taxon>
        <taxon>Hexacorallia</taxon>
        <taxon>Scleractinia</taxon>
        <taxon>Fungiina</taxon>
        <taxon>Poritidae</taxon>
        <taxon>Porites</taxon>
    </lineage>
</organism>
<sequence>MVSGFITSVQGKAIANNFVVVGKVRHSQRMNDTPVPIWIIANNEGTVLSAHCLACKAGLAECCSHIGSVLFYIEVWKRIHGKLACTQVKCTWLLPTYVNEVPYFEVKDINFKSAKKLKTELDDRIDDLCQSFTSQKVKPTVKPVVEAPIPSQAEMKALFSEVNKSSKKPVILSLVPEFAEQFVLKSRRIPTLPDLYNHDNLTLSYPELLEKCGEVRVPLSDSDIDLVEHDTREQSHGAAFFKHRAGRVGASTSYSVAHTNPAQPSISLINNICYPQLFRAKSKAINHSIKNESKAIDAYKSLMSANHKDFALEK</sequence>
<name>A0ABN8PW46_9CNID</name>
<gene>
    <name evidence="1" type="ORF">PLOB_00048607</name>
</gene>
<evidence type="ECO:0008006" key="3">
    <source>
        <dbReference type="Google" id="ProtNLM"/>
    </source>
</evidence>
<proteinExistence type="predicted"/>
<protein>
    <recommendedName>
        <fullName evidence="3">SWIM-type domain-containing protein</fullName>
    </recommendedName>
</protein>
<dbReference type="Proteomes" id="UP001159405">
    <property type="component" value="Unassembled WGS sequence"/>
</dbReference>
<dbReference type="InterPro" id="IPR011604">
    <property type="entry name" value="PDDEXK-like_dom_sf"/>
</dbReference>
<accession>A0ABN8PW46</accession>
<evidence type="ECO:0000313" key="2">
    <source>
        <dbReference type="Proteomes" id="UP001159405"/>
    </source>
</evidence>
<evidence type="ECO:0000313" key="1">
    <source>
        <dbReference type="EMBL" id="CAH3151470.1"/>
    </source>
</evidence>